<protein>
    <recommendedName>
        <fullName evidence="1">Chitin-binding type-2 domain-containing protein</fullName>
    </recommendedName>
</protein>
<keyword evidence="3" id="KW-1185">Reference proteome</keyword>
<dbReference type="SUPFAM" id="SSF57625">
    <property type="entry name" value="Invertebrate chitin-binding proteins"/>
    <property type="match status" value="1"/>
</dbReference>
<comment type="caution">
    <text evidence="2">The sequence shown here is derived from an EMBL/GenBank/DDBJ whole genome shotgun (WGS) entry which is preliminary data.</text>
</comment>
<dbReference type="EMBL" id="JARPUR010000003">
    <property type="protein sequence ID" value="KAK4879030.1"/>
    <property type="molecule type" value="Genomic_DNA"/>
</dbReference>
<dbReference type="SMART" id="SM00494">
    <property type="entry name" value="ChtBD2"/>
    <property type="match status" value="1"/>
</dbReference>
<dbReference type="InterPro" id="IPR036508">
    <property type="entry name" value="Chitin-bd_dom_sf"/>
</dbReference>
<dbReference type="GO" id="GO:0008061">
    <property type="term" value="F:chitin binding"/>
    <property type="evidence" value="ECO:0007669"/>
    <property type="project" value="InterPro"/>
</dbReference>
<proteinExistence type="predicted"/>
<evidence type="ECO:0000259" key="1">
    <source>
        <dbReference type="PROSITE" id="PS50940"/>
    </source>
</evidence>
<dbReference type="InterPro" id="IPR002557">
    <property type="entry name" value="Chitin-bd_dom"/>
</dbReference>
<dbReference type="PROSITE" id="PS50940">
    <property type="entry name" value="CHIT_BIND_II"/>
    <property type="match status" value="1"/>
</dbReference>
<organism evidence="2 3">
    <name type="scientific">Aquatica leii</name>
    <dbReference type="NCBI Taxonomy" id="1421715"/>
    <lineage>
        <taxon>Eukaryota</taxon>
        <taxon>Metazoa</taxon>
        <taxon>Ecdysozoa</taxon>
        <taxon>Arthropoda</taxon>
        <taxon>Hexapoda</taxon>
        <taxon>Insecta</taxon>
        <taxon>Pterygota</taxon>
        <taxon>Neoptera</taxon>
        <taxon>Endopterygota</taxon>
        <taxon>Coleoptera</taxon>
        <taxon>Polyphaga</taxon>
        <taxon>Elateriformia</taxon>
        <taxon>Elateroidea</taxon>
        <taxon>Lampyridae</taxon>
        <taxon>Luciolinae</taxon>
        <taxon>Aquatica</taxon>
    </lineage>
</organism>
<gene>
    <name evidence="2" type="ORF">RN001_007176</name>
</gene>
<evidence type="ECO:0000313" key="3">
    <source>
        <dbReference type="Proteomes" id="UP001353858"/>
    </source>
</evidence>
<sequence>MLKTVNVDTHVLILSEEYIWYAILLPHDTCCDKYYICTNGVAVENNCPPGLNFNPAINACDLPSFFPCSSPKVPCIPPP</sequence>
<feature type="domain" description="Chitin-binding type-2" evidence="1">
    <location>
        <begin position="31"/>
        <end position="70"/>
    </location>
</feature>
<dbReference type="Proteomes" id="UP001353858">
    <property type="component" value="Unassembled WGS sequence"/>
</dbReference>
<evidence type="ECO:0000313" key="2">
    <source>
        <dbReference type="EMBL" id="KAK4879030.1"/>
    </source>
</evidence>
<dbReference type="Gene3D" id="2.170.140.10">
    <property type="entry name" value="Chitin binding domain"/>
    <property type="match status" value="1"/>
</dbReference>
<dbReference type="Pfam" id="PF01607">
    <property type="entry name" value="CBM_14"/>
    <property type="match status" value="1"/>
</dbReference>
<accession>A0AAN7SQT9</accession>
<name>A0AAN7SQT9_9COLE</name>
<dbReference type="GO" id="GO:0005576">
    <property type="term" value="C:extracellular region"/>
    <property type="evidence" value="ECO:0007669"/>
    <property type="project" value="InterPro"/>
</dbReference>
<dbReference type="AlphaFoldDB" id="A0AAN7SQT9"/>
<reference evidence="3" key="1">
    <citation type="submission" date="2023-01" db="EMBL/GenBank/DDBJ databases">
        <title>Key to firefly adult light organ development and bioluminescence: homeobox transcription factors regulate luciferase expression and transportation to peroxisome.</title>
        <authorList>
            <person name="Fu X."/>
        </authorList>
    </citation>
    <scope>NUCLEOTIDE SEQUENCE [LARGE SCALE GENOMIC DNA]</scope>
</reference>